<dbReference type="GO" id="GO:0004089">
    <property type="term" value="F:carbonate dehydratase activity"/>
    <property type="evidence" value="ECO:0007669"/>
    <property type="project" value="InterPro"/>
</dbReference>
<dbReference type="PROSITE" id="PS51144">
    <property type="entry name" value="ALPHA_CA_2"/>
    <property type="match status" value="1"/>
</dbReference>
<dbReference type="Proteomes" id="UP000678393">
    <property type="component" value="Unassembled WGS sequence"/>
</dbReference>
<keyword evidence="4" id="KW-1185">Reference proteome</keyword>
<evidence type="ECO:0000313" key="4">
    <source>
        <dbReference type="Proteomes" id="UP000678393"/>
    </source>
</evidence>
<gene>
    <name evidence="3" type="ORF">CUNI_LOCUS9005</name>
</gene>
<accession>A0A8S3Z1W6</accession>
<feature type="non-terminal residue" evidence="3">
    <location>
        <position position="1"/>
    </location>
</feature>
<dbReference type="PANTHER" id="PTHR18952">
    <property type="entry name" value="CARBONIC ANHYDRASE"/>
    <property type="match status" value="1"/>
</dbReference>
<reference evidence="3" key="1">
    <citation type="submission" date="2021-04" db="EMBL/GenBank/DDBJ databases">
        <authorList>
            <consortium name="Molecular Ecology Group"/>
        </authorList>
    </citation>
    <scope>NUCLEOTIDE SEQUENCE</scope>
</reference>
<organism evidence="3 4">
    <name type="scientific">Candidula unifasciata</name>
    <dbReference type="NCBI Taxonomy" id="100452"/>
    <lineage>
        <taxon>Eukaryota</taxon>
        <taxon>Metazoa</taxon>
        <taxon>Spiralia</taxon>
        <taxon>Lophotrochozoa</taxon>
        <taxon>Mollusca</taxon>
        <taxon>Gastropoda</taxon>
        <taxon>Heterobranchia</taxon>
        <taxon>Euthyneura</taxon>
        <taxon>Panpulmonata</taxon>
        <taxon>Eupulmonata</taxon>
        <taxon>Stylommatophora</taxon>
        <taxon>Helicina</taxon>
        <taxon>Helicoidea</taxon>
        <taxon>Geomitridae</taxon>
        <taxon>Candidula</taxon>
    </lineage>
</organism>
<evidence type="ECO:0000313" key="3">
    <source>
        <dbReference type="EMBL" id="CAG5123447.1"/>
    </source>
</evidence>
<evidence type="ECO:0000259" key="2">
    <source>
        <dbReference type="PROSITE" id="PS51144"/>
    </source>
</evidence>
<sequence>RAPIKDIPIGHIIPNTTEYVTYEGSLTYPGCYETVTWILLNKPMWIAPDQLSGLRIIYNSRENEPTLKLEGNIRPVMQLNHRVVRTNINSHRRSKLCTFEKEMFYQVNGKYTYLPSWITSSG</sequence>
<dbReference type="GO" id="GO:0006730">
    <property type="term" value="P:one-carbon metabolic process"/>
    <property type="evidence" value="ECO:0007669"/>
    <property type="project" value="TreeGrafter"/>
</dbReference>
<name>A0A8S3Z1W6_9EUPU</name>
<comment type="similarity">
    <text evidence="1">Belongs to the alpha-carbonic anhydrase family.</text>
</comment>
<dbReference type="GO" id="GO:0008270">
    <property type="term" value="F:zinc ion binding"/>
    <property type="evidence" value="ECO:0007669"/>
    <property type="project" value="InterPro"/>
</dbReference>
<dbReference type="InterPro" id="IPR036398">
    <property type="entry name" value="CA_dom_sf"/>
</dbReference>
<dbReference type="Gene3D" id="3.10.200.10">
    <property type="entry name" value="Alpha carbonic anhydrase"/>
    <property type="match status" value="1"/>
</dbReference>
<dbReference type="EMBL" id="CAJHNH020001525">
    <property type="protein sequence ID" value="CAG5123447.1"/>
    <property type="molecule type" value="Genomic_DNA"/>
</dbReference>
<dbReference type="SUPFAM" id="SSF51069">
    <property type="entry name" value="Carbonic anhydrase"/>
    <property type="match status" value="1"/>
</dbReference>
<dbReference type="PANTHER" id="PTHR18952:SF208">
    <property type="entry name" value="CARBONIC ANHYDRASE XA-RELATED"/>
    <property type="match status" value="1"/>
</dbReference>
<dbReference type="Pfam" id="PF00194">
    <property type="entry name" value="Carb_anhydrase"/>
    <property type="match status" value="1"/>
</dbReference>
<evidence type="ECO:0000256" key="1">
    <source>
        <dbReference type="ARBA" id="ARBA00010718"/>
    </source>
</evidence>
<feature type="domain" description="Alpha-carbonic anhydrase" evidence="2">
    <location>
        <begin position="1"/>
        <end position="88"/>
    </location>
</feature>
<dbReference type="OrthoDB" id="5978072at2759"/>
<dbReference type="AlphaFoldDB" id="A0A8S3Z1W6"/>
<proteinExistence type="inferred from homology"/>
<dbReference type="InterPro" id="IPR023561">
    <property type="entry name" value="Carbonic_anhydrase_a-class"/>
</dbReference>
<comment type="caution">
    <text evidence="3">The sequence shown here is derived from an EMBL/GenBank/DDBJ whole genome shotgun (WGS) entry which is preliminary data.</text>
</comment>
<protein>
    <recommendedName>
        <fullName evidence="2">Alpha-carbonic anhydrase domain-containing protein</fullName>
    </recommendedName>
</protein>
<dbReference type="InterPro" id="IPR001148">
    <property type="entry name" value="CA_dom"/>
</dbReference>